<keyword evidence="2" id="KW-0646">Protease inhibitor</keyword>
<gene>
    <name evidence="4" type="ORF">BS78_K145900</name>
</gene>
<dbReference type="Proteomes" id="UP001164776">
    <property type="component" value="Unassembled WGS sequence"/>
</dbReference>
<evidence type="ECO:0000313" key="4">
    <source>
        <dbReference type="EMBL" id="KAJ1253957.1"/>
    </source>
</evidence>
<evidence type="ECO:0000256" key="1">
    <source>
        <dbReference type="ARBA" id="ARBA00008210"/>
    </source>
</evidence>
<organism evidence="4 5">
    <name type="scientific">Paspalum vaginatum</name>
    <name type="common">seashore paspalum</name>
    <dbReference type="NCBI Taxonomy" id="158149"/>
    <lineage>
        <taxon>Eukaryota</taxon>
        <taxon>Viridiplantae</taxon>
        <taxon>Streptophyta</taxon>
        <taxon>Embryophyta</taxon>
        <taxon>Tracheophyta</taxon>
        <taxon>Spermatophyta</taxon>
        <taxon>Magnoliopsida</taxon>
        <taxon>Liliopsida</taxon>
        <taxon>Poales</taxon>
        <taxon>Poaceae</taxon>
        <taxon>PACMAD clade</taxon>
        <taxon>Panicoideae</taxon>
        <taxon>Andropogonodae</taxon>
        <taxon>Paspaleae</taxon>
        <taxon>Paspalinae</taxon>
        <taxon>Paspalum</taxon>
    </lineage>
</organism>
<name>A0A9W7X8G7_9POAL</name>
<sequence>MVIEFRSLWPGLIGRDVREAVQICVRQRPDIRIVRVLGPGDNLSPLPPGVIRLIVYNDNFHRVLPPGPYIG</sequence>
<dbReference type="SUPFAM" id="SSF54654">
    <property type="entry name" value="CI-2 family of serine protease inhibitors"/>
    <property type="match status" value="1"/>
</dbReference>
<dbReference type="AlphaFoldDB" id="A0A9W7X8G7"/>
<dbReference type="InterPro" id="IPR036354">
    <property type="entry name" value="Prot_inh_pot1_sf"/>
</dbReference>
<protein>
    <submittedName>
        <fullName evidence="4">Uncharacterized protein</fullName>
    </submittedName>
</protein>
<dbReference type="EMBL" id="MU630456">
    <property type="protein sequence ID" value="KAJ1253957.1"/>
    <property type="molecule type" value="Genomic_DNA"/>
</dbReference>
<evidence type="ECO:0000313" key="5">
    <source>
        <dbReference type="Proteomes" id="UP001164776"/>
    </source>
</evidence>
<evidence type="ECO:0000256" key="3">
    <source>
        <dbReference type="ARBA" id="ARBA00022900"/>
    </source>
</evidence>
<accession>A0A9W7X8G7</accession>
<dbReference type="OrthoDB" id="582586at2759"/>
<keyword evidence="3" id="KW-0722">Serine protease inhibitor</keyword>
<keyword evidence="5" id="KW-1185">Reference proteome</keyword>
<proteinExistence type="inferred from homology"/>
<comment type="similarity">
    <text evidence="1">Belongs to the protease inhibitor I13 (potato type I serine protease inhibitor) family.</text>
</comment>
<evidence type="ECO:0000256" key="2">
    <source>
        <dbReference type="ARBA" id="ARBA00022690"/>
    </source>
</evidence>
<comment type="caution">
    <text evidence="4">The sequence shown here is derived from an EMBL/GenBank/DDBJ whole genome shotgun (WGS) entry which is preliminary data.</text>
</comment>
<reference evidence="4 5" key="1">
    <citation type="submission" date="2022-10" db="EMBL/GenBank/DDBJ databases">
        <title>WGS assembly of Paspalum vaginatum 540-79.</title>
        <authorList>
            <person name="Sun G."/>
            <person name="Wase N."/>
            <person name="Shu S."/>
            <person name="Jenkins J."/>
            <person name="Zhou B."/>
            <person name="Torres-Rodriguez J."/>
            <person name="Chen C."/>
            <person name="Sandor L."/>
            <person name="Plott C."/>
            <person name="Yoshinga Y."/>
            <person name="Daum C."/>
            <person name="Qi P."/>
            <person name="Barry K."/>
            <person name="Lipzen A."/>
            <person name="Berry L."/>
            <person name="Pedersen C."/>
            <person name="Gottilla T."/>
            <person name="Foltz A."/>
            <person name="Yu H."/>
            <person name="O'Malley R."/>
            <person name="Zhang C."/>
            <person name="Devos K."/>
            <person name="Sigmon B."/>
            <person name="Yu B."/>
            <person name="Obata T."/>
            <person name="Schmutz J."/>
            <person name="Schnable J."/>
        </authorList>
    </citation>
    <scope>NUCLEOTIDE SEQUENCE [LARGE SCALE GENOMIC DNA]</scope>
    <source>
        <strain evidence="5">cv. 540-79</strain>
    </source>
</reference>
<dbReference type="GO" id="GO:0004867">
    <property type="term" value="F:serine-type endopeptidase inhibitor activity"/>
    <property type="evidence" value="ECO:0007669"/>
    <property type="project" value="UniProtKB-KW"/>
</dbReference>